<accession>A0A7W4V1T7</accession>
<evidence type="ECO:0000259" key="2">
    <source>
        <dbReference type="Pfam" id="PF22504"/>
    </source>
</evidence>
<comment type="caution">
    <text evidence="3">The sequence shown here is derived from an EMBL/GenBank/DDBJ whole genome shotgun (WGS) entry which is preliminary data.</text>
</comment>
<gene>
    <name evidence="3" type="ORF">FHX49_000124</name>
</gene>
<dbReference type="PROSITE" id="PS51257">
    <property type="entry name" value="PROKAR_LIPOPROTEIN"/>
    <property type="match status" value="1"/>
</dbReference>
<dbReference type="Proteomes" id="UP000529310">
    <property type="component" value="Unassembled WGS sequence"/>
</dbReference>
<feature type="region of interest" description="Disordered" evidence="1">
    <location>
        <begin position="29"/>
        <end position="63"/>
    </location>
</feature>
<organism evidence="3 4">
    <name type="scientific">Microbacterium endophyticum</name>
    <dbReference type="NCBI Taxonomy" id="1526412"/>
    <lineage>
        <taxon>Bacteria</taxon>
        <taxon>Bacillati</taxon>
        <taxon>Actinomycetota</taxon>
        <taxon>Actinomycetes</taxon>
        <taxon>Micrococcales</taxon>
        <taxon>Microbacteriaceae</taxon>
        <taxon>Microbacterium</taxon>
    </lineage>
</organism>
<dbReference type="EMBL" id="JACHWQ010000001">
    <property type="protein sequence ID" value="MBB2974583.1"/>
    <property type="molecule type" value="Genomic_DNA"/>
</dbReference>
<dbReference type="InterPro" id="IPR054262">
    <property type="entry name" value="DUF6993"/>
</dbReference>
<protein>
    <recommendedName>
        <fullName evidence="2">DUF6993 domain-containing protein</fullName>
    </recommendedName>
</protein>
<keyword evidence="4" id="KW-1185">Reference proteome</keyword>
<evidence type="ECO:0000256" key="1">
    <source>
        <dbReference type="SAM" id="MobiDB-lite"/>
    </source>
</evidence>
<proteinExistence type="predicted"/>
<feature type="domain" description="DUF6993" evidence="2">
    <location>
        <begin position="77"/>
        <end position="160"/>
    </location>
</feature>
<evidence type="ECO:0000313" key="4">
    <source>
        <dbReference type="Proteomes" id="UP000529310"/>
    </source>
</evidence>
<dbReference type="Pfam" id="PF22504">
    <property type="entry name" value="DUF6993"/>
    <property type="match status" value="1"/>
</dbReference>
<dbReference type="AlphaFoldDB" id="A0A7W4V1T7"/>
<reference evidence="3 4" key="1">
    <citation type="submission" date="2020-08" db="EMBL/GenBank/DDBJ databases">
        <title>Sequencing the genomes of 1000 actinobacteria strains.</title>
        <authorList>
            <person name="Klenk H.-P."/>
        </authorList>
    </citation>
    <scope>NUCLEOTIDE SEQUENCE [LARGE SCALE GENOMIC DNA]</scope>
    <source>
        <strain evidence="3 4">DSM 27099</strain>
    </source>
</reference>
<feature type="compositionally biased region" description="Low complexity" evidence="1">
    <location>
        <begin position="29"/>
        <end position="57"/>
    </location>
</feature>
<dbReference type="RefSeq" id="WP_183408390.1">
    <property type="nucleotide sequence ID" value="NZ_CP049255.1"/>
</dbReference>
<evidence type="ECO:0000313" key="3">
    <source>
        <dbReference type="EMBL" id="MBB2974583.1"/>
    </source>
</evidence>
<sequence length="166" mass="16862">MHRPRITRLPAVVVALVALGVVVVGCTATEPTPSGTATTSAVATSEPAASPTEEPAPTLVPDGTADENLPFFAQIVQDVWAGPDSVSGRAYIDALSSAGFDKGSMQVTQDMTTVGNAAESIQFSVLIGEDCLVGQVGPATGQAVTVVLPVLGTGTCLLGDTRPIDW</sequence>
<name>A0A7W4V1T7_9MICO</name>